<protein>
    <recommendedName>
        <fullName evidence="4">Translation initiation factor 2</fullName>
    </recommendedName>
</protein>
<dbReference type="RefSeq" id="WP_270686148.1">
    <property type="nucleotide sequence ID" value="NZ_JAQFWQ010000034.1"/>
</dbReference>
<evidence type="ECO:0000313" key="3">
    <source>
        <dbReference type="Proteomes" id="UP001527866"/>
    </source>
</evidence>
<evidence type="ECO:0000256" key="1">
    <source>
        <dbReference type="SAM" id="MobiDB-lite"/>
    </source>
</evidence>
<feature type="region of interest" description="Disordered" evidence="1">
    <location>
        <begin position="487"/>
        <end position="516"/>
    </location>
</feature>
<feature type="region of interest" description="Disordered" evidence="1">
    <location>
        <begin position="1"/>
        <end position="26"/>
    </location>
</feature>
<dbReference type="SUPFAM" id="SSF53756">
    <property type="entry name" value="UDP-Glycosyltransferase/glycogen phosphorylase"/>
    <property type="match status" value="1"/>
</dbReference>
<organism evidence="2 3">
    <name type="scientific">Nocardiopsis endophytica</name>
    <dbReference type="NCBI Taxonomy" id="3018445"/>
    <lineage>
        <taxon>Bacteria</taxon>
        <taxon>Bacillati</taxon>
        <taxon>Actinomycetota</taxon>
        <taxon>Actinomycetes</taxon>
        <taxon>Streptosporangiales</taxon>
        <taxon>Nocardiopsidaceae</taxon>
        <taxon>Nocardiopsis</taxon>
    </lineage>
</organism>
<proteinExistence type="predicted"/>
<reference evidence="2 3" key="1">
    <citation type="submission" date="2023-01" db="EMBL/GenBank/DDBJ databases">
        <title>Draft genome sequence of Nocardiopsis sp. RSe5-2 isolated from halophytes.</title>
        <authorList>
            <person name="Duangmal K."/>
            <person name="Chantavorakit T."/>
        </authorList>
    </citation>
    <scope>NUCLEOTIDE SEQUENCE [LARGE SCALE GENOMIC DNA]</scope>
    <source>
        <strain evidence="2 3">RSe5-2</strain>
    </source>
</reference>
<evidence type="ECO:0008006" key="4">
    <source>
        <dbReference type="Google" id="ProtNLM"/>
    </source>
</evidence>
<comment type="caution">
    <text evidence="2">The sequence shown here is derived from an EMBL/GenBank/DDBJ whole genome shotgun (WGS) entry which is preliminary data.</text>
</comment>
<accession>A0ABT4U417</accession>
<keyword evidence="3" id="KW-1185">Reference proteome</keyword>
<gene>
    <name evidence="2" type="ORF">O4J56_13715</name>
</gene>
<sequence length="618" mass="65541">MRAAPQRPSAPAPQRPSAPAPQADGRPLLWDRSVDEIERWTTWKGPVLLAVARTLTSTVRLLDALTLLRGDPRVLTVFTCDEGSAFSSRTERLLAESGAAYVPWERAHGVPASLILTASENVDLTRLGAPVVVLPHGIGFQKYVPDSESGERRLSGVVREEFAHRPDIVTVLSHPSQREQLRKESAVLADSAEAVGDHVHDRVRAGTRRRPLYRARLGTGAGDRLVVLTSTWGDQGLLGSEPDLPRRLLAELPLDRYRVAAVLHPNIWTAHGTWGVRQALAPALDAGLLLLPPEQGWEAALSAADCVIGDHGSVTLYAAAADVPVALGAFGEESVPETAIGTLAQGAARLDLSSALRPQVEAVIDGHTPGLHSDAVEQAFAYRGAAADRLRALLYREIGLSVPDTRRGALRGPAEPEPEAREVTAFEVMTHIEGVDAARPEQGGRVSVERFPAAVRDPAEPPDGWTRHLAVSETEPDEALARSASVILRADGTRGTGDADVPGGPGGAARSQTADVMSPEGWATDALKRYPGALMAVADAEPTGGSGVVAFLRDGGTVSVRGDRPIPLEITAALAYAVVRSASKGGAAEDCIPNGPVRVACEAQEWSARVDRRRQALP</sequence>
<dbReference type="Proteomes" id="UP001527866">
    <property type="component" value="Unassembled WGS sequence"/>
</dbReference>
<dbReference type="EMBL" id="JAQFWQ010000034">
    <property type="protein sequence ID" value="MDA2811693.1"/>
    <property type="molecule type" value="Genomic_DNA"/>
</dbReference>
<evidence type="ECO:0000313" key="2">
    <source>
        <dbReference type="EMBL" id="MDA2811693.1"/>
    </source>
</evidence>
<name>A0ABT4U417_9ACTN</name>
<feature type="compositionally biased region" description="Pro residues" evidence="1">
    <location>
        <begin position="8"/>
        <end position="19"/>
    </location>
</feature>